<dbReference type="PROSITE" id="PS51257">
    <property type="entry name" value="PROKAR_LIPOPROTEIN"/>
    <property type="match status" value="1"/>
</dbReference>
<keyword evidence="5 8" id="KW-0812">Transmembrane</keyword>
<accession>A0A1G6MHZ8</accession>
<feature type="transmembrane region" description="Helical" evidence="8">
    <location>
        <begin position="295"/>
        <end position="314"/>
    </location>
</feature>
<feature type="transmembrane region" description="Helical" evidence="8">
    <location>
        <begin position="132"/>
        <end position="156"/>
    </location>
</feature>
<dbReference type="InterPro" id="IPR000522">
    <property type="entry name" value="ABC_transptr_permease_BtuC"/>
</dbReference>
<keyword evidence="10" id="KW-1185">Reference proteome</keyword>
<comment type="subcellular location">
    <subcellularLocation>
        <location evidence="1">Cell membrane</location>
        <topology evidence="1">Multi-pass membrane protein</topology>
    </subcellularLocation>
</comment>
<dbReference type="AlphaFoldDB" id="A0A1G6MHZ8"/>
<dbReference type="RefSeq" id="WP_072844498.1">
    <property type="nucleotide sequence ID" value="NZ_FNAB01000001.1"/>
</dbReference>
<feature type="transmembrane region" description="Helical" evidence="8">
    <location>
        <begin position="21"/>
        <end position="40"/>
    </location>
</feature>
<evidence type="ECO:0000256" key="4">
    <source>
        <dbReference type="ARBA" id="ARBA00022475"/>
    </source>
</evidence>
<dbReference type="FunFam" id="1.10.3470.10:FF:000001">
    <property type="entry name" value="Vitamin B12 ABC transporter permease BtuC"/>
    <property type="match status" value="1"/>
</dbReference>
<keyword evidence="3" id="KW-0813">Transport</keyword>
<sequence>MSPTTRVPARVAAATSTGWSVILVALLVVSCAAGVAIGAADLSIGTVVESIAGRLGIGPGTDLLTTHIVVDLRMPRVLAAAAIGAGLALCGAVLQSLTGNQLADPYLLGMSGGASLGAVLALTTGASAVGALGFGAVSSAAFLGALGSLLLVFVIATSRSGALLPGRLVLAGIAVGQLAAALTSALVLFGDRDSAHRVLNWTLGSVAGVRWSGLVGILVVVAATMTIFLAYGRVLDSFAFGERAAASLGTNVERSRWVLYVVASLCTAALVAQAGIIGFVGLVVPHAARMLVGPLHARLLPVVALVGALLLVWADIAARTVMPGRELPISIVTAVVGVPAFVWLLRRRGATS</sequence>
<dbReference type="GO" id="GO:0022857">
    <property type="term" value="F:transmembrane transporter activity"/>
    <property type="evidence" value="ECO:0007669"/>
    <property type="project" value="InterPro"/>
</dbReference>
<evidence type="ECO:0000256" key="5">
    <source>
        <dbReference type="ARBA" id="ARBA00022692"/>
    </source>
</evidence>
<name>A0A1G6MHZ8_9NOCA</name>
<evidence type="ECO:0000256" key="2">
    <source>
        <dbReference type="ARBA" id="ARBA00007935"/>
    </source>
</evidence>
<organism evidence="9 10">
    <name type="scientific">Rhodococcus tukisamuensis</name>
    <dbReference type="NCBI Taxonomy" id="168276"/>
    <lineage>
        <taxon>Bacteria</taxon>
        <taxon>Bacillati</taxon>
        <taxon>Actinomycetota</taxon>
        <taxon>Actinomycetes</taxon>
        <taxon>Mycobacteriales</taxon>
        <taxon>Nocardiaceae</taxon>
        <taxon>Rhodococcus</taxon>
    </lineage>
</organism>
<dbReference type="GO" id="GO:0033214">
    <property type="term" value="P:siderophore-iron import into cell"/>
    <property type="evidence" value="ECO:0007669"/>
    <property type="project" value="TreeGrafter"/>
</dbReference>
<dbReference type="PANTHER" id="PTHR30472">
    <property type="entry name" value="FERRIC ENTEROBACTIN TRANSPORT SYSTEM PERMEASE PROTEIN"/>
    <property type="match status" value="1"/>
</dbReference>
<dbReference type="Proteomes" id="UP000199417">
    <property type="component" value="Unassembled WGS sequence"/>
</dbReference>
<keyword evidence="7 8" id="KW-0472">Membrane</keyword>
<gene>
    <name evidence="9" type="ORF">SAMN05444580_101170</name>
</gene>
<evidence type="ECO:0000256" key="3">
    <source>
        <dbReference type="ARBA" id="ARBA00022448"/>
    </source>
</evidence>
<dbReference type="GO" id="GO:0005886">
    <property type="term" value="C:plasma membrane"/>
    <property type="evidence" value="ECO:0007669"/>
    <property type="project" value="UniProtKB-SubCell"/>
</dbReference>
<keyword evidence="4" id="KW-1003">Cell membrane</keyword>
<dbReference type="PANTHER" id="PTHR30472:SF67">
    <property type="entry name" value="PERMEASE OF ABC TRANSPORTER-RELATED"/>
    <property type="match status" value="1"/>
</dbReference>
<feature type="transmembrane region" description="Helical" evidence="8">
    <location>
        <begin position="209"/>
        <end position="231"/>
    </location>
</feature>
<dbReference type="Gene3D" id="1.10.3470.10">
    <property type="entry name" value="ABC transporter involved in vitamin B12 uptake, BtuC"/>
    <property type="match status" value="1"/>
</dbReference>
<comment type="similarity">
    <text evidence="2">Belongs to the binding-protein-dependent transport system permease family. FecCD subfamily.</text>
</comment>
<protein>
    <submittedName>
        <fullName evidence="9">Iron complex transport system permease protein</fullName>
    </submittedName>
</protein>
<keyword evidence="6 8" id="KW-1133">Transmembrane helix</keyword>
<evidence type="ECO:0000313" key="10">
    <source>
        <dbReference type="Proteomes" id="UP000199417"/>
    </source>
</evidence>
<feature type="transmembrane region" description="Helical" evidence="8">
    <location>
        <begin position="77"/>
        <end position="94"/>
    </location>
</feature>
<evidence type="ECO:0000256" key="6">
    <source>
        <dbReference type="ARBA" id="ARBA00022989"/>
    </source>
</evidence>
<feature type="transmembrane region" description="Helical" evidence="8">
    <location>
        <begin position="168"/>
        <end position="189"/>
    </location>
</feature>
<feature type="transmembrane region" description="Helical" evidence="8">
    <location>
        <begin position="326"/>
        <end position="345"/>
    </location>
</feature>
<reference evidence="9 10" key="1">
    <citation type="submission" date="2016-10" db="EMBL/GenBank/DDBJ databases">
        <authorList>
            <person name="de Groot N.N."/>
        </authorList>
    </citation>
    <scope>NUCLEOTIDE SEQUENCE [LARGE SCALE GENOMIC DNA]</scope>
    <source>
        <strain evidence="9 10">JCM 11308</strain>
    </source>
</reference>
<dbReference type="STRING" id="168276.SAMN05444580_101170"/>
<dbReference type="CDD" id="cd06550">
    <property type="entry name" value="TM_ABC_iron-siderophores_like"/>
    <property type="match status" value="1"/>
</dbReference>
<dbReference type="EMBL" id="FNAB01000001">
    <property type="protein sequence ID" value="SDC54575.1"/>
    <property type="molecule type" value="Genomic_DNA"/>
</dbReference>
<dbReference type="Pfam" id="PF01032">
    <property type="entry name" value="FecCD"/>
    <property type="match status" value="1"/>
</dbReference>
<feature type="transmembrane region" description="Helical" evidence="8">
    <location>
        <begin position="106"/>
        <end position="126"/>
    </location>
</feature>
<dbReference type="InterPro" id="IPR037294">
    <property type="entry name" value="ABC_BtuC-like"/>
</dbReference>
<evidence type="ECO:0000313" key="9">
    <source>
        <dbReference type="EMBL" id="SDC54575.1"/>
    </source>
</evidence>
<evidence type="ECO:0000256" key="1">
    <source>
        <dbReference type="ARBA" id="ARBA00004651"/>
    </source>
</evidence>
<evidence type="ECO:0000256" key="7">
    <source>
        <dbReference type="ARBA" id="ARBA00023136"/>
    </source>
</evidence>
<proteinExistence type="inferred from homology"/>
<feature type="transmembrane region" description="Helical" evidence="8">
    <location>
        <begin position="257"/>
        <end position="283"/>
    </location>
</feature>
<dbReference type="SUPFAM" id="SSF81345">
    <property type="entry name" value="ABC transporter involved in vitamin B12 uptake, BtuC"/>
    <property type="match status" value="1"/>
</dbReference>
<evidence type="ECO:0000256" key="8">
    <source>
        <dbReference type="SAM" id="Phobius"/>
    </source>
</evidence>